<accession>A0A9P0H9S1</accession>
<dbReference type="Proteomes" id="UP001152798">
    <property type="component" value="Chromosome 4"/>
</dbReference>
<evidence type="ECO:0000313" key="1">
    <source>
        <dbReference type="EMBL" id="CAH1398218.1"/>
    </source>
</evidence>
<proteinExistence type="predicted"/>
<protein>
    <submittedName>
        <fullName evidence="1">Uncharacterized protein</fullName>
    </submittedName>
</protein>
<gene>
    <name evidence="1" type="ORF">NEZAVI_LOCUS7912</name>
</gene>
<name>A0A9P0H9S1_NEZVI</name>
<keyword evidence="2" id="KW-1185">Reference proteome</keyword>
<evidence type="ECO:0000313" key="2">
    <source>
        <dbReference type="Proteomes" id="UP001152798"/>
    </source>
</evidence>
<sequence length="126" mass="13736">MLAEPAKNGEVKGSPELVKNKCAITISLSPVLSTPGFSLSFPPHFPLSFSFPSPFRKFEKISLRIIRTSVPSSGKSPVFSNLCCFIVKHGVYMRSDNRQPSPQRLPIRSAAVGHGMGKAGCYLRTN</sequence>
<dbReference type="EMBL" id="OV725080">
    <property type="protein sequence ID" value="CAH1398218.1"/>
    <property type="molecule type" value="Genomic_DNA"/>
</dbReference>
<dbReference type="AlphaFoldDB" id="A0A9P0H9S1"/>
<reference evidence="1" key="1">
    <citation type="submission" date="2022-01" db="EMBL/GenBank/DDBJ databases">
        <authorList>
            <person name="King R."/>
        </authorList>
    </citation>
    <scope>NUCLEOTIDE SEQUENCE</scope>
</reference>
<organism evidence="1 2">
    <name type="scientific">Nezara viridula</name>
    <name type="common">Southern green stink bug</name>
    <name type="synonym">Cimex viridulus</name>
    <dbReference type="NCBI Taxonomy" id="85310"/>
    <lineage>
        <taxon>Eukaryota</taxon>
        <taxon>Metazoa</taxon>
        <taxon>Ecdysozoa</taxon>
        <taxon>Arthropoda</taxon>
        <taxon>Hexapoda</taxon>
        <taxon>Insecta</taxon>
        <taxon>Pterygota</taxon>
        <taxon>Neoptera</taxon>
        <taxon>Paraneoptera</taxon>
        <taxon>Hemiptera</taxon>
        <taxon>Heteroptera</taxon>
        <taxon>Panheteroptera</taxon>
        <taxon>Pentatomomorpha</taxon>
        <taxon>Pentatomoidea</taxon>
        <taxon>Pentatomidae</taxon>
        <taxon>Pentatominae</taxon>
        <taxon>Nezara</taxon>
    </lineage>
</organism>